<feature type="binding site" evidence="5">
    <location>
        <position position="37"/>
    </location>
    <ligand>
        <name>AMP</name>
        <dbReference type="ChEBI" id="CHEBI:456215"/>
    </ligand>
</feature>
<keyword evidence="5" id="KW-0479">Metal-binding</keyword>
<comment type="domain">
    <text evidence="5">Consists of three domains, a large central CORE domain and two small peripheral domains, NMPbind and LID, which undergo movements during catalysis. The LID domain closes over the site of phosphoryl transfer upon ATP binding. Assembling and dissambling the active center during each catalytic cycle provides an effective means to prevent ATP hydrolysis. Some bacteria have evolved a zinc-coordinating structure that stabilizes the LID domain.</text>
</comment>
<reference evidence="9 10" key="1">
    <citation type="submission" date="2023-11" db="EMBL/GenBank/DDBJ databases">
        <title>A Novel Polar Bacteriovorax (B. antarcticus) Isolated from the Biocrust in Antarctica.</title>
        <authorList>
            <person name="Mun W."/>
            <person name="Choi S.Y."/>
            <person name="Mitchell R.J."/>
        </authorList>
    </citation>
    <scope>NUCLEOTIDE SEQUENCE [LARGE SCALE GENOMIC DNA]</scope>
    <source>
        <strain evidence="9 10">PP10</strain>
    </source>
</reference>
<dbReference type="SUPFAM" id="SSF57774">
    <property type="entry name" value="Microbial and mitochondrial ADK, insert 'zinc finger' domain"/>
    <property type="match status" value="1"/>
</dbReference>
<dbReference type="Pfam" id="PF00406">
    <property type="entry name" value="ADK"/>
    <property type="match status" value="1"/>
</dbReference>
<comment type="caution">
    <text evidence="5">Lacks conserved residue(s) required for the propagation of feature annotation.</text>
</comment>
<name>A0ABU5VPI3_9BACT</name>
<dbReference type="InterPro" id="IPR006259">
    <property type="entry name" value="Adenyl_kin_sub"/>
</dbReference>
<feature type="binding site" evidence="5">
    <location>
        <position position="124"/>
    </location>
    <ligand>
        <name>ATP</name>
        <dbReference type="ChEBI" id="CHEBI:30616"/>
    </ligand>
</feature>
<evidence type="ECO:0000256" key="3">
    <source>
        <dbReference type="ARBA" id="ARBA00022741"/>
    </source>
</evidence>
<comment type="similarity">
    <text evidence="5 6">Belongs to the adenylate kinase family.</text>
</comment>
<feature type="domain" description="Adenylate kinase active site lid" evidence="8">
    <location>
        <begin position="124"/>
        <end position="161"/>
    </location>
</feature>
<gene>
    <name evidence="5" type="primary">adk</name>
    <name evidence="9" type="ORF">SHI21_02015</name>
</gene>
<feature type="binding site" evidence="5">
    <location>
        <position position="91"/>
    </location>
    <ligand>
        <name>AMP</name>
        <dbReference type="ChEBI" id="CHEBI:456215"/>
    </ligand>
</feature>
<dbReference type="Pfam" id="PF05191">
    <property type="entry name" value="ADK_lid"/>
    <property type="match status" value="1"/>
</dbReference>
<feature type="binding site" evidence="5">
    <location>
        <position position="170"/>
    </location>
    <ligand>
        <name>AMP</name>
        <dbReference type="ChEBI" id="CHEBI:456215"/>
    </ligand>
</feature>
<dbReference type="GO" id="GO:0016301">
    <property type="term" value="F:kinase activity"/>
    <property type="evidence" value="ECO:0007669"/>
    <property type="project" value="UniProtKB-KW"/>
</dbReference>
<dbReference type="InterPro" id="IPR033690">
    <property type="entry name" value="Adenylat_kinase_CS"/>
</dbReference>
<feature type="binding site" evidence="5">
    <location>
        <position position="127"/>
    </location>
    <ligand>
        <name>Zn(2+)</name>
        <dbReference type="ChEBI" id="CHEBI:29105"/>
        <note>structural</note>
    </ligand>
</feature>
<dbReference type="NCBIfam" id="TIGR01351">
    <property type="entry name" value="adk"/>
    <property type="match status" value="1"/>
</dbReference>
<dbReference type="EC" id="2.7.4.3" evidence="5 7"/>
<evidence type="ECO:0000256" key="7">
    <source>
        <dbReference type="RuleBase" id="RU003331"/>
    </source>
</evidence>
<dbReference type="InterPro" id="IPR007862">
    <property type="entry name" value="Adenylate_kinase_lid-dom"/>
</dbReference>
<dbReference type="InterPro" id="IPR027417">
    <property type="entry name" value="P-loop_NTPase"/>
</dbReference>
<keyword evidence="1 5" id="KW-0808">Transferase</keyword>
<comment type="pathway">
    <text evidence="5">Purine metabolism; AMP biosynthesis via salvage pathway; AMP from ADP: step 1/1.</text>
</comment>
<dbReference type="EMBL" id="JAYGJQ010000001">
    <property type="protein sequence ID" value="MEA9354954.1"/>
    <property type="molecule type" value="Genomic_DNA"/>
</dbReference>
<dbReference type="HAMAP" id="MF_00235">
    <property type="entry name" value="Adenylate_kinase_Adk"/>
    <property type="match status" value="1"/>
</dbReference>
<dbReference type="Proteomes" id="UP001302274">
    <property type="component" value="Unassembled WGS sequence"/>
</dbReference>
<keyword evidence="5" id="KW-0862">Zinc</keyword>
<dbReference type="CDD" id="cd01428">
    <property type="entry name" value="ADK"/>
    <property type="match status" value="1"/>
</dbReference>
<feature type="binding site" evidence="5">
    <location>
        <position position="150"/>
    </location>
    <ligand>
        <name>Zn(2+)</name>
        <dbReference type="ChEBI" id="CHEBI:29105"/>
        <note>structural</note>
    </ligand>
</feature>
<evidence type="ECO:0000313" key="9">
    <source>
        <dbReference type="EMBL" id="MEA9354954.1"/>
    </source>
</evidence>
<evidence type="ECO:0000256" key="5">
    <source>
        <dbReference type="HAMAP-Rule" id="MF_00235"/>
    </source>
</evidence>
<dbReference type="PRINTS" id="PR00094">
    <property type="entry name" value="ADENYLTKNASE"/>
</dbReference>
<feature type="binding site" evidence="5">
    <location>
        <position position="159"/>
    </location>
    <ligand>
        <name>AMP</name>
        <dbReference type="ChEBI" id="CHEBI:456215"/>
    </ligand>
</feature>
<dbReference type="InterPro" id="IPR000850">
    <property type="entry name" value="Adenylat/UMP-CMP_kin"/>
</dbReference>
<dbReference type="InterPro" id="IPR036193">
    <property type="entry name" value="ADK_active_lid_dom_sf"/>
</dbReference>
<comment type="caution">
    <text evidence="9">The sequence shown here is derived from an EMBL/GenBank/DDBJ whole genome shotgun (WGS) entry which is preliminary data.</text>
</comment>
<keyword evidence="5 7" id="KW-0067">ATP-binding</keyword>
<dbReference type="PANTHER" id="PTHR23359">
    <property type="entry name" value="NUCLEOTIDE KINASE"/>
    <property type="match status" value="1"/>
</dbReference>
<proteinExistence type="inferred from homology"/>
<sequence length="212" mass="23198">MKPHLIILGAPGSGKGTQAAKLIDKGFKHVSTGDLLRSEIAKGSELGQKVSGIISRGDLVDDKTVMALLKANCDVDKVSYIFDGFPRNIAQAEMLEAELLQGRKTLAVYFKIDLSILISRVVNRRTCSNCGEIYNLQTKAPKVADVCDKCGSVGTLKQRKDDTEEVVSNRLQIFKDTVDPMLAFYKSKGVLVEIDASMQEKEVFSALEKVIS</sequence>
<feature type="binding site" evidence="5">
    <location>
        <position position="130"/>
    </location>
    <ligand>
        <name>Zn(2+)</name>
        <dbReference type="ChEBI" id="CHEBI:29105"/>
        <note>structural</note>
    </ligand>
</feature>
<dbReference type="PROSITE" id="PS00113">
    <property type="entry name" value="ADENYLATE_KINASE"/>
    <property type="match status" value="1"/>
</dbReference>
<comment type="function">
    <text evidence="5">Catalyzes the reversible transfer of the terminal phosphate group between ATP and AMP. Plays an important role in cellular energy homeostasis and in adenine nucleotide metabolism.</text>
</comment>
<feature type="binding site" evidence="5">
    <location>
        <position position="32"/>
    </location>
    <ligand>
        <name>AMP</name>
        <dbReference type="ChEBI" id="CHEBI:456215"/>
    </ligand>
</feature>
<accession>A0ABU5VPI3</accession>
<keyword evidence="10" id="KW-1185">Reference proteome</keyword>
<comment type="subunit">
    <text evidence="5 7">Monomer.</text>
</comment>
<evidence type="ECO:0000259" key="8">
    <source>
        <dbReference type="Pfam" id="PF05191"/>
    </source>
</evidence>
<evidence type="ECO:0000313" key="10">
    <source>
        <dbReference type="Proteomes" id="UP001302274"/>
    </source>
</evidence>
<comment type="subcellular location">
    <subcellularLocation>
        <location evidence="5 7">Cytoplasm</location>
    </subcellularLocation>
</comment>
<dbReference type="SUPFAM" id="SSF52540">
    <property type="entry name" value="P-loop containing nucleoside triphosphate hydrolases"/>
    <property type="match status" value="1"/>
</dbReference>
<keyword evidence="5" id="KW-0963">Cytoplasm</keyword>
<protein>
    <recommendedName>
        <fullName evidence="5 7">Adenylate kinase</fullName>
        <shortName evidence="5">AK</shortName>
        <ecNumber evidence="5 7">2.7.4.3</ecNumber>
    </recommendedName>
    <alternativeName>
        <fullName evidence="5">ATP-AMP transphosphorylase</fullName>
    </alternativeName>
    <alternativeName>
        <fullName evidence="5">ATP:AMP phosphotransferase</fullName>
    </alternativeName>
    <alternativeName>
        <fullName evidence="5">Adenylate monophosphate kinase</fullName>
    </alternativeName>
</protein>
<feature type="region of interest" description="NMP" evidence="5">
    <location>
        <begin position="31"/>
        <end position="60"/>
    </location>
</feature>
<evidence type="ECO:0000256" key="6">
    <source>
        <dbReference type="RuleBase" id="RU003330"/>
    </source>
</evidence>
<evidence type="ECO:0000256" key="2">
    <source>
        <dbReference type="ARBA" id="ARBA00022727"/>
    </source>
</evidence>
<feature type="binding site" evidence="5">
    <location>
        <position position="147"/>
    </location>
    <ligand>
        <name>Zn(2+)</name>
        <dbReference type="ChEBI" id="CHEBI:29105"/>
        <note>structural</note>
    </ligand>
</feature>
<feature type="binding site" evidence="5">
    <location>
        <begin position="58"/>
        <end position="60"/>
    </location>
    <ligand>
        <name>AMP</name>
        <dbReference type="ChEBI" id="CHEBI:456215"/>
    </ligand>
</feature>
<dbReference type="RefSeq" id="WP_323574445.1">
    <property type="nucleotide sequence ID" value="NZ_JAYGJQ010000001.1"/>
</dbReference>
<organism evidence="9 10">
    <name type="scientific">Bacteriovorax antarcticus</name>
    <dbReference type="NCBI Taxonomy" id="3088717"/>
    <lineage>
        <taxon>Bacteria</taxon>
        <taxon>Pseudomonadati</taxon>
        <taxon>Bdellovibrionota</taxon>
        <taxon>Bacteriovoracia</taxon>
        <taxon>Bacteriovoracales</taxon>
        <taxon>Bacteriovoracaceae</taxon>
        <taxon>Bacteriovorax</taxon>
    </lineage>
</organism>
<feature type="binding site" evidence="5">
    <location>
        <begin position="84"/>
        <end position="87"/>
    </location>
    <ligand>
        <name>AMP</name>
        <dbReference type="ChEBI" id="CHEBI:456215"/>
    </ligand>
</feature>
<keyword evidence="4 5" id="KW-0418">Kinase</keyword>
<feature type="binding site" evidence="5">
    <location>
        <position position="198"/>
    </location>
    <ligand>
        <name>ATP</name>
        <dbReference type="ChEBI" id="CHEBI:30616"/>
    </ligand>
</feature>
<keyword evidence="3 5" id="KW-0547">Nucleotide-binding</keyword>
<evidence type="ECO:0000256" key="4">
    <source>
        <dbReference type="ARBA" id="ARBA00022777"/>
    </source>
</evidence>
<comment type="catalytic activity">
    <reaction evidence="5 7">
        <text>AMP + ATP = 2 ADP</text>
        <dbReference type="Rhea" id="RHEA:12973"/>
        <dbReference type="ChEBI" id="CHEBI:30616"/>
        <dbReference type="ChEBI" id="CHEBI:456215"/>
        <dbReference type="ChEBI" id="CHEBI:456216"/>
        <dbReference type="EC" id="2.7.4.3"/>
    </reaction>
</comment>
<feature type="binding site" evidence="5">
    <location>
        <begin position="12"/>
        <end position="17"/>
    </location>
    <ligand>
        <name>ATP</name>
        <dbReference type="ChEBI" id="CHEBI:30616"/>
    </ligand>
</feature>
<dbReference type="Gene3D" id="3.40.50.300">
    <property type="entry name" value="P-loop containing nucleotide triphosphate hydrolases"/>
    <property type="match status" value="1"/>
</dbReference>
<evidence type="ECO:0000256" key="1">
    <source>
        <dbReference type="ARBA" id="ARBA00022679"/>
    </source>
</evidence>
<keyword evidence="2 5" id="KW-0545">Nucleotide biosynthesis</keyword>
<feature type="binding site" evidence="5">
    <location>
        <begin position="133"/>
        <end position="134"/>
    </location>
    <ligand>
        <name>ATP</name>
        <dbReference type="ChEBI" id="CHEBI:30616"/>
    </ligand>
</feature>